<feature type="signal peptide" evidence="1">
    <location>
        <begin position="1"/>
        <end position="16"/>
    </location>
</feature>
<evidence type="ECO:0000256" key="1">
    <source>
        <dbReference type="SAM" id="SignalP"/>
    </source>
</evidence>
<proteinExistence type="predicted"/>
<gene>
    <name evidence="2" type="ORF">Dsin_022295</name>
</gene>
<keyword evidence="1" id="KW-0732">Signal</keyword>
<reference evidence="2" key="1">
    <citation type="journal article" date="2023" name="Plant J.">
        <title>Genome sequences and population genomics provide insights into the demographic history, inbreeding, and mutation load of two 'living fossil' tree species of Dipteronia.</title>
        <authorList>
            <person name="Feng Y."/>
            <person name="Comes H.P."/>
            <person name="Chen J."/>
            <person name="Zhu S."/>
            <person name="Lu R."/>
            <person name="Zhang X."/>
            <person name="Li P."/>
            <person name="Qiu J."/>
            <person name="Olsen K.M."/>
            <person name="Qiu Y."/>
        </authorList>
    </citation>
    <scope>NUCLEOTIDE SEQUENCE</scope>
    <source>
        <strain evidence="2">NBL</strain>
    </source>
</reference>
<dbReference type="AlphaFoldDB" id="A0AAE0DZM8"/>
<organism evidence="2 3">
    <name type="scientific">Dipteronia sinensis</name>
    <dbReference type="NCBI Taxonomy" id="43782"/>
    <lineage>
        <taxon>Eukaryota</taxon>
        <taxon>Viridiplantae</taxon>
        <taxon>Streptophyta</taxon>
        <taxon>Embryophyta</taxon>
        <taxon>Tracheophyta</taxon>
        <taxon>Spermatophyta</taxon>
        <taxon>Magnoliopsida</taxon>
        <taxon>eudicotyledons</taxon>
        <taxon>Gunneridae</taxon>
        <taxon>Pentapetalae</taxon>
        <taxon>rosids</taxon>
        <taxon>malvids</taxon>
        <taxon>Sapindales</taxon>
        <taxon>Sapindaceae</taxon>
        <taxon>Hippocastanoideae</taxon>
        <taxon>Acereae</taxon>
        <taxon>Dipteronia</taxon>
    </lineage>
</organism>
<sequence>MRAWILPLVLKIEVGAVVRNASSAIVLAAGLCFRGDFNVECAEAKATLEGILMAESYSISHVLRDLTVMLFGLLIFLGGCVS</sequence>
<evidence type="ECO:0000313" key="2">
    <source>
        <dbReference type="EMBL" id="KAK3198880.1"/>
    </source>
</evidence>
<name>A0AAE0DZM8_9ROSI</name>
<dbReference type="EMBL" id="JANJYJ010000007">
    <property type="protein sequence ID" value="KAK3198880.1"/>
    <property type="molecule type" value="Genomic_DNA"/>
</dbReference>
<comment type="caution">
    <text evidence="2">The sequence shown here is derived from an EMBL/GenBank/DDBJ whole genome shotgun (WGS) entry which is preliminary data.</text>
</comment>
<keyword evidence="3" id="KW-1185">Reference proteome</keyword>
<dbReference type="Proteomes" id="UP001281410">
    <property type="component" value="Unassembled WGS sequence"/>
</dbReference>
<evidence type="ECO:0000313" key="3">
    <source>
        <dbReference type="Proteomes" id="UP001281410"/>
    </source>
</evidence>
<protein>
    <submittedName>
        <fullName evidence="2">Uncharacterized protein</fullName>
    </submittedName>
</protein>
<feature type="chain" id="PRO_5041903744" evidence="1">
    <location>
        <begin position="17"/>
        <end position="82"/>
    </location>
</feature>
<accession>A0AAE0DZM8</accession>